<feature type="binding site" evidence="14">
    <location>
        <begin position="198"/>
        <end position="199"/>
    </location>
    <ligand>
        <name>substrate</name>
    </ligand>
</feature>
<comment type="cofactor">
    <cofactor evidence="2">
        <name>Mn(2+)</name>
        <dbReference type="ChEBI" id="CHEBI:29035"/>
    </cofactor>
</comment>
<evidence type="ECO:0000256" key="1">
    <source>
        <dbReference type="ARBA" id="ARBA00001782"/>
    </source>
</evidence>
<dbReference type="GO" id="GO:0005737">
    <property type="term" value="C:cytoplasm"/>
    <property type="evidence" value="ECO:0007669"/>
    <property type="project" value="UniProtKB-ARBA"/>
</dbReference>
<evidence type="ECO:0000256" key="3">
    <source>
        <dbReference type="ARBA" id="ARBA00001941"/>
    </source>
</evidence>
<dbReference type="CDD" id="cd00429">
    <property type="entry name" value="RPE"/>
    <property type="match status" value="1"/>
</dbReference>
<accession>A0A0N8PQD6</accession>
<dbReference type="PATRIC" id="fig|507754.4.peg.879"/>
<dbReference type="NCBIfam" id="NF004076">
    <property type="entry name" value="PRK05581.1-4"/>
    <property type="match status" value="1"/>
</dbReference>
<feature type="binding site" evidence="13">
    <location>
        <position position="67"/>
    </location>
    <ligand>
        <name>a divalent metal cation</name>
        <dbReference type="ChEBI" id="CHEBI:60240"/>
    </ligand>
</feature>
<reference evidence="15 19" key="1">
    <citation type="submission" date="2015-09" db="EMBL/GenBank/DDBJ databases">
        <title>Draft genome sequence of Acidiplasma aeolicum DSM 18409.</title>
        <authorList>
            <person name="Hemp J."/>
        </authorList>
    </citation>
    <scope>NUCLEOTIDE SEQUENCE [LARGE SCALE GENOMIC DNA]</scope>
    <source>
        <strain evidence="15 19">V</strain>
    </source>
</reference>
<dbReference type="GO" id="GO:0005975">
    <property type="term" value="P:carbohydrate metabolic process"/>
    <property type="evidence" value="ECO:0007669"/>
    <property type="project" value="InterPro"/>
</dbReference>
<comment type="catalytic activity">
    <reaction evidence="1 11">
        <text>D-ribulose 5-phosphate = D-xylulose 5-phosphate</text>
        <dbReference type="Rhea" id="RHEA:13677"/>
        <dbReference type="ChEBI" id="CHEBI:57737"/>
        <dbReference type="ChEBI" id="CHEBI:58121"/>
        <dbReference type="EC" id="5.1.3.1"/>
    </reaction>
</comment>
<dbReference type="EMBL" id="LJCQ01000176">
    <property type="protein sequence ID" value="KPV46836.1"/>
    <property type="molecule type" value="Genomic_DNA"/>
</dbReference>
<organism evidence="15 19">
    <name type="scientific">Acidiplasma aeolicum</name>
    <dbReference type="NCBI Taxonomy" id="507754"/>
    <lineage>
        <taxon>Archaea</taxon>
        <taxon>Methanobacteriati</taxon>
        <taxon>Thermoplasmatota</taxon>
        <taxon>Thermoplasmata</taxon>
        <taxon>Thermoplasmatales</taxon>
        <taxon>Ferroplasmaceae</taxon>
        <taxon>Acidiplasma</taxon>
    </lineage>
</organism>
<feature type="binding site" evidence="14">
    <location>
        <position position="67"/>
    </location>
    <ligand>
        <name>substrate</name>
    </ligand>
</feature>
<evidence type="ECO:0000313" key="18">
    <source>
        <dbReference type="Proteomes" id="UP000050320"/>
    </source>
</evidence>
<sequence length="216" mass="24249">MRNIEVSPSIISSDLSDLKSEIKKCEDAGAGSFHLDVMDGNFVDNITMGPDLIRAVRKSTKLRLDAHLMINRPDKYYRDFLSAGADVLLIHYESPVDIGELINKFERDGIRYGIVINPDTEFRKVKKYLPGSEILLIMSVYPGFSGQKFINSIIPKIKEASDYIKSEHLKTRIEVDGGINDITGKQCVENGADILVSASYIFNNDIYKSIQTLKNL</sequence>
<evidence type="ECO:0000256" key="14">
    <source>
        <dbReference type="PIRSR" id="PIRSR001461-3"/>
    </source>
</evidence>
<feature type="binding site" evidence="14">
    <location>
        <begin position="143"/>
        <end position="146"/>
    </location>
    <ligand>
        <name>substrate</name>
    </ligand>
</feature>
<comment type="similarity">
    <text evidence="6 11">Belongs to the ribulose-phosphate 3-epimerase family.</text>
</comment>
<dbReference type="GO" id="GO:0004750">
    <property type="term" value="F:D-ribulose-phosphate 3-epimerase activity"/>
    <property type="evidence" value="ECO:0007669"/>
    <property type="project" value="UniProtKB-UniRule"/>
</dbReference>
<evidence type="ECO:0000256" key="4">
    <source>
        <dbReference type="ARBA" id="ARBA00001947"/>
    </source>
</evidence>
<comment type="cofactor">
    <cofactor evidence="13">
        <name>a divalent metal cation</name>
        <dbReference type="ChEBI" id="CHEBI:60240"/>
    </cofactor>
    <text evidence="13">Binds 1 divalent metal cation per subunit.</text>
</comment>
<dbReference type="Gene3D" id="3.20.20.70">
    <property type="entry name" value="Aldolase class I"/>
    <property type="match status" value="1"/>
</dbReference>
<dbReference type="NCBIfam" id="TIGR01163">
    <property type="entry name" value="rpe"/>
    <property type="match status" value="1"/>
</dbReference>
<dbReference type="EMBL" id="LJCQ01000176">
    <property type="protein sequence ID" value="KPV46829.1"/>
    <property type="molecule type" value="Genomic_DNA"/>
</dbReference>
<evidence type="ECO:0000256" key="10">
    <source>
        <dbReference type="NCBIfam" id="TIGR01163"/>
    </source>
</evidence>
<dbReference type="InterPro" id="IPR000056">
    <property type="entry name" value="Ribul_P_3_epim-like"/>
</dbReference>
<dbReference type="Proteomes" id="UP000050515">
    <property type="component" value="Unassembled WGS sequence"/>
</dbReference>
<dbReference type="InterPro" id="IPR026019">
    <property type="entry name" value="Ribul_P_3_epim"/>
</dbReference>
<gene>
    <name evidence="17" type="ORF">AOG54_03660</name>
    <name evidence="15" type="ORF">SE19_03750</name>
    <name evidence="16" type="ORF">SE19_03805</name>
</gene>
<evidence type="ECO:0000256" key="2">
    <source>
        <dbReference type="ARBA" id="ARBA00001936"/>
    </source>
</evidence>
<keyword evidence="9 11" id="KW-0413">Isomerase</keyword>
<feature type="active site" description="Proton donor" evidence="12">
    <location>
        <position position="176"/>
    </location>
</feature>
<comment type="cofactor">
    <cofactor evidence="4">
        <name>Zn(2+)</name>
        <dbReference type="ChEBI" id="CHEBI:29105"/>
    </cofactor>
</comment>
<dbReference type="AlphaFoldDB" id="A0A0N8PQD6"/>
<evidence type="ECO:0000256" key="8">
    <source>
        <dbReference type="ARBA" id="ARBA00022723"/>
    </source>
</evidence>
<dbReference type="GO" id="GO:0006098">
    <property type="term" value="P:pentose-phosphate shunt"/>
    <property type="evidence" value="ECO:0007669"/>
    <property type="project" value="UniProtKB-UniRule"/>
</dbReference>
<evidence type="ECO:0000256" key="5">
    <source>
        <dbReference type="ARBA" id="ARBA00001954"/>
    </source>
</evidence>
<evidence type="ECO:0000313" key="19">
    <source>
        <dbReference type="Proteomes" id="UP000050515"/>
    </source>
</evidence>
<evidence type="ECO:0000256" key="9">
    <source>
        <dbReference type="ARBA" id="ARBA00023235"/>
    </source>
</evidence>
<feature type="binding site" evidence="13">
    <location>
        <position position="176"/>
    </location>
    <ligand>
        <name>a divalent metal cation</name>
        <dbReference type="ChEBI" id="CHEBI:60240"/>
    </ligand>
</feature>
<dbReference type="PIRSF" id="PIRSF001461">
    <property type="entry name" value="RPE"/>
    <property type="match status" value="1"/>
</dbReference>
<keyword evidence="18" id="KW-1185">Reference proteome</keyword>
<feature type="active site" description="Proton acceptor" evidence="12">
    <location>
        <position position="36"/>
    </location>
</feature>
<protein>
    <recommendedName>
        <fullName evidence="7 10">Ribulose-phosphate 3-epimerase</fullName>
        <ecNumber evidence="7 10">5.1.3.1</ecNumber>
    </recommendedName>
</protein>
<evidence type="ECO:0000313" key="15">
    <source>
        <dbReference type="EMBL" id="KPV46829.1"/>
    </source>
</evidence>
<keyword evidence="13" id="KW-0464">Manganese</keyword>
<proteinExistence type="inferred from homology"/>
<name>A0A0N8PQD6_9ARCH</name>
<dbReference type="Pfam" id="PF00834">
    <property type="entry name" value="Ribul_P_3_epim"/>
    <property type="match status" value="1"/>
</dbReference>
<comment type="caution">
    <text evidence="15">The sequence shown here is derived from an EMBL/GenBank/DDBJ whole genome shotgun (WGS) entry which is preliminary data.</text>
</comment>
<keyword evidence="13" id="KW-0170">Cobalt</keyword>
<feature type="binding site" evidence="14">
    <location>
        <position position="9"/>
    </location>
    <ligand>
        <name>substrate</name>
    </ligand>
</feature>
<feature type="binding site" evidence="14">
    <location>
        <position position="178"/>
    </location>
    <ligand>
        <name>substrate</name>
    </ligand>
</feature>
<keyword evidence="8 13" id="KW-0479">Metal-binding</keyword>
<reference evidence="17 18" key="2">
    <citation type="submission" date="2015-09" db="EMBL/GenBank/DDBJ databases">
        <title>Heavy metals and arsenic resistance mechanisms in polyextremophilic archaea of the family Ferroplasmaceae.</title>
        <authorList>
            <person name="Bulaev A.G."/>
            <person name="Kanygina A.V."/>
        </authorList>
    </citation>
    <scope>NUCLEOTIDE SEQUENCE [LARGE SCALE GENOMIC DNA]</scope>
    <source>
        <strain evidence="17 18">VT</strain>
    </source>
</reference>
<dbReference type="Proteomes" id="UP000050320">
    <property type="component" value="Unassembled WGS sequence"/>
</dbReference>
<comment type="cofactor">
    <cofactor evidence="3">
        <name>Co(2+)</name>
        <dbReference type="ChEBI" id="CHEBI:48828"/>
    </cofactor>
</comment>
<evidence type="ECO:0000256" key="6">
    <source>
        <dbReference type="ARBA" id="ARBA00009541"/>
    </source>
</evidence>
<feature type="binding site" evidence="13">
    <location>
        <position position="36"/>
    </location>
    <ligand>
        <name>a divalent metal cation</name>
        <dbReference type="ChEBI" id="CHEBI:60240"/>
    </ligand>
</feature>
<evidence type="ECO:0000313" key="16">
    <source>
        <dbReference type="EMBL" id="KPV46836.1"/>
    </source>
</evidence>
<dbReference type="SUPFAM" id="SSF51366">
    <property type="entry name" value="Ribulose-phoshate binding barrel"/>
    <property type="match status" value="1"/>
</dbReference>
<dbReference type="EC" id="5.1.3.1" evidence="7 10"/>
<evidence type="ECO:0000256" key="11">
    <source>
        <dbReference type="PIRNR" id="PIRNR001461"/>
    </source>
</evidence>
<dbReference type="PROSITE" id="PS01086">
    <property type="entry name" value="RIBUL_P_3_EPIMER_2"/>
    <property type="match status" value="1"/>
</dbReference>
<keyword evidence="11" id="KW-0119">Carbohydrate metabolism</keyword>
<comment type="cofactor">
    <cofactor evidence="5">
        <name>Fe(2+)</name>
        <dbReference type="ChEBI" id="CHEBI:29033"/>
    </cofactor>
</comment>
<dbReference type="PANTHER" id="PTHR11749">
    <property type="entry name" value="RIBULOSE-5-PHOSPHATE-3-EPIMERASE"/>
    <property type="match status" value="1"/>
</dbReference>
<dbReference type="GO" id="GO:0046872">
    <property type="term" value="F:metal ion binding"/>
    <property type="evidence" value="ECO:0007669"/>
    <property type="project" value="UniProtKB-KW"/>
</dbReference>
<dbReference type="InterPro" id="IPR011060">
    <property type="entry name" value="RibuloseP-bd_barrel"/>
</dbReference>
<feature type="binding site" evidence="13">
    <location>
        <position position="34"/>
    </location>
    <ligand>
        <name>a divalent metal cation</name>
        <dbReference type="ChEBI" id="CHEBI:60240"/>
    </ligand>
</feature>
<evidence type="ECO:0000256" key="7">
    <source>
        <dbReference type="ARBA" id="ARBA00013188"/>
    </source>
</evidence>
<dbReference type="PROSITE" id="PS01085">
    <property type="entry name" value="RIBUL_P_3_EPIMER_1"/>
    <property type="match status" value="1"/>
</dbReference>
<evidence type="ECO:0000313" key="17">
    <source>
        <dbReference type="EMBL" id="KQB34822.1"/>
    </source>
</evidence>
<dbReference type="EMBL" id="LKBG01000211">
    <property type="protein sequence ID" value="KQB34822.1"/>
    <property type="molecule type" value="Genomic_DNA"/>
</dbReference>
<dbReference type="FunFam" id="3.20.20.70:FF:000004">
    <property type="entry name" value="Ribulose-phosphate 3-epimerase"/>
    <property type="match status" value="1"/>
</dbReference>
<dbReference type="InterPro" id="IPR013785">
    <property type="entry name" value="Aldolase_TIM"/>
</dbReference>
<keyword evidence="13" id="KW-0862">Zinc</keyword>
<evidence type="ECO:0000256" key="13">
    <source>
        <dbReference type="PIRSR" id="PIRSR001461-2"/>
    </source>
</evidence>
<evidence type="ECO:0000256" key="12">
    <source>
        <dbReference type="PIRSR" id="PIRSR001461-1"/>
    </source>
</evidence>
<dbReference type="RefSeq" id="WP_054964084.1">
    <property type="nucleotide sequence ID" value="NZ_LJCQ01000176.1"/>
</dbReference>